<evidence type="ECO:0000256" key="8">
    <source>
        <dbReference type="ARBA" id="ARBA00022840"/>
    </source>
</evidence>
<dbReference type="SUPFAM" id="SSF52374">
    <property type="entry name" value="Nucleotidylyl transferase"/>
    <property type="match status" value="1"/>
</dbReference>
<dbReference type="AlphaFoldDB" id="A0A2Z6AUM3"/>
<dbReference type="Proteomes" id="UP000269883">
    <property type="component" value="Chromosome"/>
</dbReference>
<comment type="function">
    <text evidence="1 11">Catalyzes the reversible adenylation of nicotinate mononucleotide (NaMN) to nicotinic acid adenine dinucleotide (NaAD).</text>
</comment>
<feature type="domain" description="Cytidyltransferase-like" evidence="12">
    <location>
        <begin position="5"/>
        <end position="185"/>
    </location>
</feature>
<keyword evidence="9 11" id="KW-0520">NAD</keyword>
<comment type="catalytic activity">
    <reaction evidence="10 11">
        <text>nicotinate beta-D-ribonucleotide + ATP + H(+) = deamido-NAD(+) + diphosphate</text>
        <dbReference type="Rhea" id="RHEA:22860"/>
        <dbReference type="ChEBI" id="CHEBI:15378"/>
        <dbReference type="ChEBI" id="CHEBI:30616"/>
        <dbReference type="ChEBI" id="CHEBI:33019"/>
        <dbReference type="ChEBI" id="CHEBI:57502"/>
        <dbReference type="ChEBI" id="CHEBI:58437"/>
        <dbReference type="EC" id="2.7.7.18"/>
    </reaction>
</comment>
<dbReference type="OrthoDB" id="5295945at2"/>
<dbReference type="Gene3D" id="3.40.50.620">
    <property type="entry name" value="HUPs"/>
    <property type="match status" value="1"/>
</dbReference>
<keyword evidence="4 11" id="KW-0662">Pyridine nucleotide biosynthesis</keyword>
<protein>
    <recommendedName>
        <fullName evidence="11">Probable nicotinate-nucleotide adenylyltransferase</fullName>
        <ecNumber evidence="11">2.7.7.18</ecNumber>
    </recommendedName>
    <alternativeName>
        <fullName evidence="11">Deamido-NAD(+) diphosphorylase</fullName>
    </alternativeName>
    <alternativeName>
        <fullName evidence="11">Deamido-NAD(+) pyrophosphorylase</fullName>
    </alternativeName>
    <alternativeName>
        <fullName evidence="11">Nicotinate mononucleotide adenylyltransferase</fullName>
        <shortName evidence="11">NaMN adenylyltransferase</shortName>
    </alternativeName>
</protein>
<comment type="pathway">
    <text evidence="2 11">Cofactor biosynthesis; NAD(+) biosynthesis; deamido-NAD(+) from nicotinate D-ribonucleotide: step 1/1.</text>
</comment>
<dbReference type="InterPro" id="IPR005248">
    <property type="entry name" value="NadD/NMNAT"/>
</dbReference>
<dbReference type="EC" id="2.7.7.18" evidence="11"/>
<evidence type="ECO:0000256" key="2">
    <source>
        <dbReference type="ARBA" id="ARBA00005019"/>
    </source>
</evidence>
<dbReference type="PANTHER" id="PTHR39321">
    <property type="entry name" value="NICOTINATE-NUCLEOTIDE ADENYLYLTRANSFERASE-RELATED"/>
    <property type="match status" value="1"/>
</dbReference>
<keyword evidence="14" id="KW-1185">Reference proteome</keyword>
<evidence type="ECO:0000256" key="9">
    <source>
        <dbReference type="ARBA" id="ARBA00023027"/>
    </source>
</evidence>
<evidence type="ECO:0000313" key="13">
    <source>
        <dbReference type="EMBL" id="BBD06934.1"/>
    </source>
</evidence>
<reference evidence="13 14" key="1">
    <citation type="journal article" date="2018" name="Sci. Adv.">
        <title>Multi-heme cytochromes provide a pathway for survival in energy-limited environments.</title>
        <authorList>
            <person name="Deng X."/>
            <person name="Dohmae N."/>
            <person name="Nealson K.H."/>
            <person name="Hashimoto K."/>
            <person name="Okamoto A."/>
        </authorList>
    </citation>
    <scope>NUCLEOTIDE SEQUENCE [LARGE SCALE GENOMIC DNA]</scope>
    <source>
        <strain evidence="13 14">IS5</strain>
    </source>
</reference>
<dbReference type="HAMAP" id="MF_00244">
    <property type="entry name" value="NaMN_adenylyltr"/>
    <property type="match status" value="1"/>
</dbReference>
<dbReference type="KEGG" id="dfl:DFE_0208"/>
<keyword evidence="5 11" id="KW-0808">Transferase</keyword>
<name>A0A2Z6AUM3_9BACT</name>
<evidence type="ECO:0000256" key="5">
    <source>
        <dbReference type="ARBA" id="ARBA00022679"/>
    </source>
</evidence>
<dbReference type="InterPro" id="IPR014729">
    <property type="entry name" value="Rossmann-like_a/b/a_fold"/>
</dbReference>
<dbReference type="UniPathway" id="UPA00253">
    <property type="reaction ID" value="UER00332"/>
</dbReference>
<proteinExistence type="inferred from homology"/>
<keyword evidence="7 11" id="KW-0547">Nucleotide-binding</keyword>
<keyword evidence="6 11" id="KW-0548">Nucleotidyltransferase</keyword>
<dbReference type="GO" id="GO:0005524">
    <property type="term" value="F:ATP binding"/>
    <property type="evidence" value="ECO:0007669"/>
    <property type="project" value="UniProtKB-KW"/>
</dbReference>
<evidence type="ECO:0000259" key="12">
    <source>
        <dbReference type="Pfam" id="PF01467"/>
    </source>
</evidence>
<comment type="similarity">
    <text evidence="3 11">Belongs to the NadD family.</text>
</comment>
<dbReference type="GO" id="GO:0004515">
    <property type="term" value="F:nicotinate-nucleotide adenylyltransferase activity"/>
    <property type="evidence" value="ECO:0007669"/>
    <property type="project" value="UniProtKB-UniRule"/>
</dbReference>
<dbReference type="GO" id="GO:0009435">
    <property type="term" value="P:NAD+ biosynthetic process"/>
    <property type="evidence" value="ECO:0007669"/>
    <property type="project" value="UniProtKB-UniRule"/>
</dbReference>
<dbReference type="InterPro" id="IPR004821">
    <property type="entry name" value="Cyt_trans-like"/>
</dbReference>
<evidence type="ECO:0000256" key="3">
    <source>
        <dbReference type="ARBA" id="ARBA00009014"/>
    </source>
</evidence>
<organism evidence="13 14">
    <name type="scientific">Desulfovibrio ferrophilus</name>
    <dbReference type="NCBI Taxonomy" id="241368"/>
    <lineage>
        <taxon>Bacteria</taxon>
        <taxon>Pseudomonadati</taxon>
        <taxon>Thermodesulfobacteriota</taxon>
        <taxon>Desulfovibrionia</taxon>
        <taxon>Desulfovibrionales</taxon>
        <taxon>Desulfovibrionaceae</taxon>
        <taxon>Desulfovibrio</taxon>
    </lineage>
</organism>
<dbReference type="Pfam" id="PF01467">
    <property type="entry name" value="CTP_transf_like"/>
    <property type="match status" value="1"/>
</dbReference>
<dbReference type="EMBL" id="AP017378">
    <property type="protein sequence ID" value="BBD06934.1"/>
    <property type="molecule type" value="Genomic_DNA"/>
</dbReference>
<evidence type="ECO:0000256" key="10">
    <source>
        <dbReference type="ARBA" id="ARBA00048721"/>
    </source>
</evidence>
<dbReference type="PANTHER" id="PTHR39321:SF3">
    <property type="entry name" value="PHOSPHOPANTETHEINE ADENYLYLTRANSFERASE"/>
    <property type="match status" value="1"/>
</dbReference>
<accession>A0A2Z6AUM3</accession>
<evidence type="ECO:0000256" key="4">
    <source>
        <dbReference type="ARBA" id="ARBA00022642"/>
    </source>
</evidence>
<evidence type="ECO:0000256" key="7">
    <source>
        <dbReference type="ARBA" id="ARBA00022741"/>
    </source>
</evidence>
<dbReference type="NCBIfam" id="TIGR00482">
    <property type="entry name" value="nicotinate (nicotinamide) nucleotide adenylyltransferase"/>
    <property type="match status" value="1"/>
</dbReference>
<evidence type="ECO:0000313" key="14">
    <source>
        <dbReference type="Proteomes" id="UP000269883"/>
    </source>
</evidence>
<sequence>MKVGLLGGCFNPVHNGHLRLALETGERLGLDRVELVPAAVPPHKSGDGMLPFGLRAELCEAAIAGVEMLRVNRLEGEREGPSYTVDTLRALTAQRLEDEFTFILGSEDLFVLPDWHQGVLIPGLVNLAVAGRRDGGLEAVRLFVEQTWAGAESLDDASWRLPQGRRLSFIPAGRLDISASDIRQRWIDGQSVRGLVPEAVERLMDEHGDEVRTVWES</sequence>
<dbReference type="CDD" id="cd02165">
    <property type="entry name" value="NMNAT"/>
    <property type="match status" value="1"/>
</dbReference>
<evidence type="ECO:0000256" key="1">
    <source>
        <dbReference type="ARBA" id="ARBA00002324"/>
    </source>
</evidence>
<keyword evidence="8 11" id="KW-0067">ATP-binding</keyword>
<dbReference type="RefSeq" id="WP_126375728.1">
    <property type="nucleotide sequence ID" value="NZ_AP017378.1"/>
</dbReference>
<evidence type="ECO:0000256" key="11">
    <source>
        <dbReference type="HAMAP-Rule" id="MF_00244"/>
    </source>
</evidence>
<gene>
    <name evidence="11 13" type="primary">nadD</name>
    <name evidence="13" type="ORF">DFE_0208</name>
</gene>
<evidence type="ECO:0000256" key="6">
    <source>
        <dbReference type="ARBA" id="ARBA00022695"/>
    </source>
</evidence>